<sequence length="88" mass="9717">MGNHKICSDLKELCTGTFIYCCETIFAEFGTVNHPPSPIHGQELRILTCTYIRDSTSGPDAPDLEIIVCPAVVRSDDELIGNDYMPVK</sequence>
<name>A0A1J8QZK8_9AGAM</name>
<dbReference type="AlphaFoldDB" id="A0A1J8QZK8"/>
<dbReference type="Proteomes" id="UP000183567">
    <property type="component" value="Unassembled WGS sequence"/>
</dbReference>
<dbReference type="EMBL" id="LVVM01002171">
    <property type="protein sequence ID" value="OJA17100.1"/>
    <property type="molecule type" value="Genomic_DNA"/>
</dbReference>
<reference evidence="1 2" key="1">
    <citation type="submission" date="2016-03" db="EMBL/GenBank/DDBJ databases">
        <title>Comparative genomics of the ectomycorrhizal sister species Rhizopogon vinicolor and Rhizopogon vesiculosus (Basidiomycota: Boletales) reveals a divergence of the mating type B locus.</title>
        <authorList>
            <person name="Mujic A.B."/>
            <person name="Kuo A."/>
            <person name="Tritt A."/>
            <person name="Lipzen A."/>
            <person name="Chen C."/>
            <person name="Johnson J."/>
            <person name="Sharma A."/>
            <person name="Barry K."/>
            <person name="Grigoriev I.V."/>
            <person name="Spatafora J.W."/>
        </authorList>
    </citation>
    <scope>NUCLEOTIDE SEQUENCE [LARGE SCALE GENOMIC DNA]</scope>
    <source>
        <strain evidence="1 2">AM-OR11-056</strain>
    </source>
</reference>
<evidence type="ECO:0000313" key="2">
    <source>
        <dbReference type="Proteomes" id="UP000183567"/>
    </source>
</evidence>
<keyword evidence="2" id="KW-1185">Reference proteome</keyword>
<proteinExistence type="predicted"/>
<accession>A0A1J8QZK8</accession>
<dbReference type="OrthoDB" id="269227at2759"/>
<protein>
    <submittedName>
        <fullName evidence="1">Uncharacterized protein</fullName>
    </submittedName>
</protein>
<comment type="caution">
    <text evidence="1">The sequence shown here is derived from an EMBL/GenBank/DDBJ whole genome shotgun (WGS) entry which is preliminary data.</text>
</comment>
<organism evidence="1 2">
    <name type="scientific">Rhizopogon vesiculosus</name>
    <dbReference type="NCBI Taxonomy" id="180088"/>
    <lineage>
        <taxon>Eukaryota</taxon>
        <taxon>Fungi</taxon>
        <taxon>Dikarya</taxon>
        <taxon>Basidiomycota</taxon>
        <taxon>Agaricomycotina</taxon>
        <taxon>Agaricomycetes</taxon>
        <taxon>Agaricomycetidae</taxon>
        <taxon>Boletales</taxon>
        <taxon>Suillineae</taxon>
        <taxon>Rhizopogonaceae</taxon>
        <taxon>Rhizopogon</taxon>
    </lineage>
</organism>
<gene>
    <name evidence="1" type="ORF">AZE42_11284</name>
</gene>
<evidence type="ECO:0000313" key="1">
    <source>
        <dbReference type="EMBL" id="OJA17100.1"/>
    </source>
</evidence>